<comment type="caution">
    <text evidence="3">The sequence shown here is derived from an EMBL/GenBank/DDBJ whole genome shotgun (WGS) entry which is preliminary data.</text>
</comment>
<dbReference type="Gene3D" id="3.40.50.1820">
    <property type="entry name" value="alpha/beta hydrolase"/>
    <property type="match status" value="1"/>
</dbReference>
<protein>
    <submittedName>
        <fullName evidence="3">Alpha/beta fold hydrolase</fullName>
    </submittedName>
</protein>
<dbReference type="SUPFAM" id="SSF53474">
    <property type="entry name" value="alpha/beta-Hydrolases"/>
    <property type="match status" value="1"/>
</dbReference>
<dbReference type="PANTHER" id="PTHR42776">
    <property type="entry name" value="SERINE PEPTIDASE S9 FAMILY MEMBER"/>
    <property type="match status" value="1"/>
</dbReference>
<dbReference type="SUPFAM" id="SSF82171">
    <property type="entry name" value="DPP6 N-terminal domain-like"/>
    <property type="match status" value="1"/>
</dbReference>
<dbReference type="InterPro" id="IPR001375">
    <property type="entry name" value="Peptidase_S9_cat"/>
</dbReference>
<dbReference type="InterPro" id="IPR029058">
    <property type="entry name" value="AB_hydrolase_fold"/>
</dbReference>
<dbReference type="EMBL" id="JBDIVE010000007">
    <property type="protein sequence ID" value="MEN3069427.1"/>
    <property type="molecule type" value="Genomic_DNA"/>
</dbReference>
<evidence type="ECO:0000313" key="4">
    <source>
        <dbReference type="Proteomes" id="UP001410394"/>
    </source>
</evidence>
<dbReference type="GO" id="GO:0016787">
    <property type="term" value="F:hydrolase activity"/>
    <property type="evidence" value="ECO:0007669"/>
    <property type="project" value="UniProtKB-KW"/>
</dbReference>
<evidence type="ECO:0000259" key="2">
    <source>
        <dbReference type="Pfam" id="PF00326"/>
    </source>
</evidence>
<dbReference type="Pfam" id="PF00326">
    <property type="entry name" value="Peptidase_S9"/>
    <property type="match status" value="1"/>
</dbReference>
<evidence type="ECO:0000256" key="1">
    <source>
        <dbReference type="ARBA" id="ARBA00022801"/>
    </source>
</evidence>
<keyword evidence="4" id="KW-1185">Reference proteome</keyword>
<gene>
    <name evidence="3" type="ORF">ABDB84_13120</name>
</gene>
<name>A0ABU9Z115_9RHOO</name>
<keyword evidence="1 3" id="KW-0378">Hydrolase</keyword>
<dbReference type="RefSeq" id="WP_345920198.1">
    <property type="nucleotide sequence ID" value="NZ_JBDIVE010000007.1"/>
</dbReference>
<sequence length="557" mass="61090">MSVWLTSLSEQRKQRELRLPDTGRVLWIFWTQHGEKLIVVAQQEAKPLVYSIDPESGAFELLSQASDSLAMVRGSSSSNYAFSSFRIRRDKQFLELDADGRFVPSIATNDICADPECKGARLSFAARGAEQHYLHGGENPQTVMRLNAADRRQGSGLVSITQDGQAYFLSSEGRNLLALSRTDLASGTETVLHEGHSDILSVSLNPLSKKPQFVETDDSSRRVIALDADTTRTLELLKQLGGGDAHIINRAPSDKYWLVSFPETVQAPKLALFDRDQRSLRTLTAVGASFRGRVSWHTERGVQVSSGGLHIPYVLLTPIECPASTCPLVVLLHGGPAARDTGNIDRERQILLDRGYAILMINYRGSKGFGKAYEQLDQGEWYKGIPEDVKTTLHALQASGVANRERIAFVGTSFAAYLALNLIADGEAASCAVVDSGALDLPVFVAEEMEKARAKGAISDLLERVGDPRIEAQRFVMAAGSPANKTEALARIPILHLHGGQDSIVNIAQARAFAAQMQAKSKVYRYIELADQGHSLVGAREMYWNVATEFLDRCLKH</sequence>
<dbReference type="Proteomes" id="UP001410394">
    <property type="component" value="Unassembled WGS sequence"/>
</dbReference>
<accession>A0ABU9Z115</accession>
<organism evidence="3 4">
    <name type="scientific">Uliginosibacterium sediminicola</name>
    <dbReference type="NCBI Taxonomy" id="2024550"/>
    <lineage>
        <taxon>Bacteria</taxon>
        <taxon>Pseudomonadati</taxon>
        <taxon>Pseudomonadota</taxon>
        <taxon>Betaproteobacteria</taxon>
        <taxon>Rhodocyclales</taxon>
        <taxon>Zoogloeaceae</taxon>
        <taxon>Uliginosibacterium</taxon>
    </lineage>
</organism>
<proteinExistence type="predicted"/>
<feature type="domain" description="Peptidase S9 prolyl oligopeptidase catalytic" evidence="2">
    <location>
        <begin position="346"/>
        <end position="556"/>
    </location>
</feature>
<evidence type="ECO:0000313" key="3">
    <source>
        <dbReference type="EMBL" id="MEN3069427.1"/>
    </source>
</evidence>
<dbReference type="PANTHER" id="PTHR42776:SF27">
    <property type="entry name" value="DIPEPTIDYL PEPTIDASE FAMILY MEMBER 6"/>
    <property type="match status" value="1"/>
</dbReference>
<reference evidence="3 4" key="1">
    <citation type="journal article" date="2018" name="Int. J. Syst. Evol. Microbiol.">
        <title>Uliginosibacterium sediminicola sp. nov., isolated from freshwater sediment.</title>
        <authorList>
            <person name="Hwang W.M."/>
            <person name="Kim S.M."/>
            <person name="Kang K."/>
            <person name="Ahn T.Y."/>
        </authorList>
    </citation>
    <scope>NUCLEOTIDE SEQUENCE [LARGE SCALE GENOMIC DNA]</scope>
    <source>
        <strain evidence="3 4">M1-21</strain>
    </source>
</reference>